<dbReference type="RefSeq" id="XP_037220964.1">
    <property type="nucleotide sequence ID" value="XM_037363043.1"/>
</dbReference>
<feature type="transmembrane region" description="Helical" evidence="2">
    <location>
        <begin position="293"/>
        <end position="317"/>
    </location>
</feature>
<reference evidence="3" key="1">
    <citation type="submission" date="2020-05" db="EMBL/GenBank/DDBJ databases">
        <title>Mycena genomes resolve the evolution of fungal bioluminescence.</title>
        <authorList>
            <person name="Tsai I.J."/>
        </authorList>
    </citation>
    <scope>NUCLEOTIDE SEQUENCE</scope>
    <source>
        <strain evidence="3">171206Taipei</strain>
    </source>
</reference>
<keyword evidence="4" id="KW-1185">Reference proteome</keyword>
<proteinExistence type="predicted"/>
<dbReference type="Gene3D" id="2.60.120.260">
    <property type="entry name" value="Galactose-binding domain-like"/>
    <property type="match status" value="1"/>
</dbReference>
<dbReference type="EMBL" id="JACAZF010000005">
    <property type="protein sequence ID" value="KAF7303992.1"/>
    <property type="molecule type" value="Genomic_DNA"/>
</dbReference>
<keyword evidence="2" id="KW-0472">Membrane</keyword>
<comment type="caution">
    <text evidence="3">The sequence shown here is derived from an EMBL/GenBank/DDBJ whole genome shotgun (WGS) entry which is preliminary data.</text>
</comment>
<evidence type="ECO:0000256" key="2">
    <source>
        <dbReference type="SAM" id="Phobius"/>
    </source>
</evidence>
<evidence type="ECO:0000313" key="4">
    <source>
        <dbReference type="Proteomes" id="UP000636479"/>
    </source>
</evidence>
<dbReference type="Proteomes" id="UP000636479">
    <property type="component" value="Unassembled WGS sequence"/>
</dbReference>
<sequence length="446" mass="45628">MARRIVVDDASAAIEYAATWAAANVAKGGFGPVYRNTTHVTTTDGSRLSFVFNGTSVAVAGPTKVTTLADGTRDPSWACTVDGIAIASGTPAVENGWTLCSVDVVGGPGPHSLALTVHTRGTPVYVDSVLYAPADGAWDVDGAVVEYPNTDASVSFGTGWQAWGAQQLTTTKGAQVAINFHGTEVVLMGYIPNELARTPTTGTYTIDDSPPQTFALAASNASANAVILSATGLTPAVHNLVVTYKGDAGHAPLPVGAFYVTNAVVSSPSSSSSGAGARATATPGPALHKASPVGAIAGGVAGGVGALLLFLLGTVCWRRRRHVAREERDKMEPQPWVMSDAGARASGYGSGPSVRSAGTPSRLYDGPARGYSSPPFGSESGRSDATPSASRLSSAGNTKLEPQRAASPPVVTVVQQHQDSGVRYRPGVSPEVAVVVEELPPGYSRD</sequence>
<feature type="compositionally biased region" description="Polar residues" evidence="1">
    <location>
        <begin position="383"/>
        <end position="397"/>
    </location>
</feature>
<dbReference type="OrthoDB" id="3052647at2759"/>
<name>A0A8H6W3W5_9AGAR</name>
<keyword evidence="2" id="KW-0812">Transmembrane</keyword>
<organism evidence="3 4">
    <name type="scientific">Mycena indigotica</name>
    <dbReference type="NCBI Taxonomy" id="2126181"/>
    <lineage>
        <taxon>Eukaryota</taxon>
        <taxon>Fungi</taxon>
        <taxon>Dikarya</taxon>
        <taxon>Basidiomycota</taxon>
        <taxon>Agaricomycotina</taxon>
        <taxon>Agaricomycetes</taxon>
        <taxon>Agaricomycetidae</taxon>
        <taxon>Agaricales</taxon>
        <taxon>Marasmiineae</taxon>
        <taxon>Mycenaceae</taxon>
        <taxon>Mycena</taxon>
    </lineage>
</organism>
<dbReference type="GeneID" id="59345559"/>
<dbReference type="AlphaFoldDB" id="A0A8H6W3W5"/>
<feature type="region of interest" description="Disordered" evidence="1">
    <location>
        <begin position="325"/>
        <end position="431"/>
    </location>
</feature>
<gene>
    <name evidence="3" type="ORF">MIND_00630400</name>
</gene>
<keyword evidence="2" id="KW-1133">Transmembrane helix</keyword>
<protein>
    <submittedName>
        <fullName evidence="3">Uncharacterized protein</fullName>
    </submittedName>
</protein>
<evidence type="ECO:0000313" key="3">
    <source>
        <dbReference type="EMBL" id="KAF7303992.1"/>
    </source>
</evidence>
<accession>A0A8H6W3W5</accession>
<evidence type="ECO:0000256" key="1">
    <source>
        <dbReference type="SAM" id="MobiDB-lite"/>
    </source>
</evidence>